<keyword evidence="3" id="KW-1185">Reference proteome</keyword>
<gene>
    <name evidence="2" type="ORF">TCON_1095</name>
</gene>
<comment type="caution">
    <text evidence="2">The sequence shown here is derived from an EMBL/GenBank/DDBJ whole genome shotgun (WGS) entry which is preliminary data.</text>
</comment>
<dbReference type="EMBL" id="SBIQ01000060">
    <property type="protein sequence ID" value="KAF7683696.1"/>
    <property type="molecule type" value="Genomic_DNA"/>
</dbReference>
<dbReference type="SUPFAM" id="SSF52540">
    <property type="entry name" value="P-loop containing nucleoside triphosphate hydrolases"/>
    <property type="match status" value="1"/>
</dbReference>
<dbReference type="Gene3D" id="3.40.50.300">
    <property type="entry name" value="P-loop containing nucleotide triphosphate hydrolases"/>
    <property type="match status" value="1"/>
</dbReference>
<sequence length="317" mass="37737">MVVKKRKSRRIPTKRREKIKMNIRAHNRKKKREERKKEKKRAIPPSILRLDEDIQKMEEIKQASLERQKVYEEECKRKEEISKNYREYIVDNSDLIFQMIDARDPLESRDHELENLINEKKKEIGYVICHRKDASFGFCEWLDEISNNIKIYDLEDDISNISELCASKIISIAGHQNSGKALFLARLREINEKTRNFIFLAEGEEIKNTEGKVTVIRKPYITPVEKITISKIIRGVIKNINFKSFMKAIINQIEKSDLLKFYEISDFENLTEFYKLMKEKFGNISKLEEKVIRDIKMSLVKINGKEYEIRYHLSDLQ</sequence>
<protein>
    <submittedName>
        <fullName evidence="2">Guanine nucleotide-binding protein-like 3-like protein</fullName>
    </submittedName>
</protein>
<dbReference type="Proteomes" id="UP001516464">
    <property type="component" value="Unassembled WGS sequence"/>
</dbReference>
<evidence type="ECO:0000256" key="1">
    <source>
        <dbReference type="SAM" id="MobiDB-lite"/>
    </source>
</evidence>
<feature type="region of interest" description="Disordered" evidence="1">
    <location>
        <begin position="1"/>
        <end position="42"/>
    </location>
</feature>
<reference evidence="2 3" key="1">
    <citation type="submission" date="2019-01" db="EMBL/GenBank/DDBJ databases">
        <title>Genomes sequencing and comparative genomics of infectious freshwater microsporidia, Cucumispora dikerogammari and Thelohania contejeani.</title>
        <authorList>
            <person name="Cormier A."/>
            <person name="Giraud I."/>
            <person name="Wattier R."/>
            <person name="Teixeira M."/>
            <person name="Grandjean F."/>
            <person name="Rigaud T."/>
            <person name="Cordaux R."/>
        </authorList>
    </citation>
    <scope>NUCLEOTIDE SEQUENCE [LARGE SCALE GENOMIC DNA]</scope>
    <source>
        <strain evidence="2">T1</strain>
        <tissue evidence="2">Spores</tissue>
    </source>
</reference>
<evidence type="ECO:0000313" key="3">
    <source>
        <dbReference type="Proteomes" id="UP001516464"/>
    </source>
</evidence>
<organism evidence="2 3">
    <name type="scientific">Astathelohania contejeani</name>
    <dbReference type="NCBI Taxonomy" id="164912"/>
    <lineage>
        <taxon>Eukaryota</taxon>
        <taxon>Fungi</taxon>
        <taxon>Fungi incertae sedis</taxon>
        <taxon>Microsporidia</taxon>
        <taxon>Astathelohaniidae</taxon>
        <taxon>Astathelohania</taxon>
    </lineage>
</organism>
<dbReference type="InterPro" id="IPR027417">
    <property type="entry name" value="P-loop_NTPase"/>
</dbReference>
<evidence type="ECO:0000313" key="2">
    <source>
        <dbReference type="EMBL" id="KAF7683696.1"/>
    </source>
</evidence>
<name>A0ABQ7HZW7_9MICR</name>
<proteinExistence type="predicted"/>
<accession>A0ABQ7HZW7</accession>